<proteinExistence type="predicted"/>
<dbReference type="EMBL" id="CACRSM010000002">
    <property type="protein sequence ID" value="VYS88852.1"/>
    <property type="molecule type" value="Genomic_DNA"/>
</dbReference>
<sequence length="264" mass="28730">MSMNGPQIPNQGQAASAAQAPASTEGSHAETGQQKAAAPKSASSKRLFLITSIICAVSLVFALVTFTQNIVALNRYHSLENESDQLKQQSQTLQKQVDEAQTKLSEKQIKPWCDSVNADSTGTREKIDQLLKQLKMIDPSEKAVRNVCGDKYSALTASLDYSRVSARTENGTIKCEPDGNHVRISGKIDQFKGPEFAQKTKTKADLTLTITYTLEGTTDTATSIVKVPDVTPGGSKDWKSEADLPGRALTCRVTNLQWWPSDLK</sequence>
<dbReference type="AlphaFoldDB" id="A0A6N2S6Q0"/>
<keyword evidence="3" id="KW-0812">Transmembrane</keyword>
<evidence type="ECO:0000313" key="4">
    <source>
        <dbReference type="EMBL" id="VYS88852.1"/>
    </source>
</evidence>
<feature type="coiled-coil region" evidence="1">
    <location>
        <begin position="69"/>
        <end position="110"/>
    </location>
</feature>
<name>A0A6N2S6Q0_9ACTO</name>
<evidence type="ECO:0000256" key="2">
    <source>
        <dbReference type="SAM" id="MobiDB-lite"/>
    </source>
</evidence>
<organism evidence="4">
    <name type="scientific">Schaalia odontolytica</name>
    <dbReference type="NCBI Taxonomy" id="1660"/>
    <lineage>
        <taxon>Bacteria</taxon>
        <taxon>Bacillati</taxon>
        <taxon>Actinomycetota</taxon>
        <taxon>Actinomycetes</taxon>
        <taxon>Actinomycetales</taxon>
        <taxon>Actinomycetaceae</taxon>
        <taxon>Schaalia</taxon>
    </lineage>
</organism>
<keyword evidence="3" id="KW-1133">Transmembrane helix</keyword>
<feature type="compositionally biased region" description="Polar residues" evidence="2">
    <location>
        <begin position="24"/>
        <end position="34"/>
    </location>
</feature>
<gene>
    <name evidence="4" type="ORF">AOLFYP35_00712</name>
</gene>
<feature type="transmembrane region" description="Helical" evidence="3">
    <location>
        <begin position="47"/>
        <end position="66"/>
    </location>
</feature>
<evidence type="ECO:0000256" key="1">
    <source>
        <dbReference type="SAM" id="Coils"/>
    </source>
</evidence>
<protein>
    <submittedName>
        <fullName evidence="4">Uncharacterized protein</fullName>
    </submittedName>
</protein>
<feature type="region of interest" description="Disordered" evidence="2">
    <location>
        <begin position="1"/>
        <end position="38"/>
    </location>
</feature>
<feature type="compositionally biased region" description="Low complexity" evidence="2">
    <location>
        <begin position="13"/>
        <end position="23"/>
    </location>
</feature>
<keyword evidence="1" id="KW-0175">Coiled coil</keyword>
<keyword evidence="3" id="KW-0472">Membrane</keyword>
<reference evidence="4" key="1">
    <citation type="submission" date="2019-11" db="EMBL/GenBank/DDBJ databases">
        <authorList>
            <person name="Feng L."/>
        </authorList>
    </citation>
    <scope>NUCLEOTIDE SEQUENCE</scope>
    <source>
        <strain evidence="4">AodontolyticusLFYP35</strain>
    </source>
</reference>
<feature type="compositionally biased region" description="Polar residues" evidence="2">
    <location>
        <begin position="1"/>
        <end position="12"/>
    </location>
</feature>
<evidence type="ECO:0000256" key="3">
    <source>
        <dbReference type="SAM" id="Phobius"/>
    </source>
</evidence>
<accession>A0A6N2S6Q0</accession>